<comment type="caution">
    <text evidence="2">The sequence shown here is derived from an EMBL/GenBank/DDBJ whole genome shotgun (WGS) entry which is preliminary data.</text>
</comment>
<evidence type="ECO:0000256" key="1">
    <source>
        <dbReference type="SAM" id="Coils"/>
    </source>
</evidence>
<evidence type="ECO:0000313" key="2">
    <source>
        <dbReference type="EMBL" id="MDX8126439.1"/>
    </source>
</evidence>
<keyword evidence="1" id="KW-0175">Coiled coil</keyword>
<feature type="coiled-coil region" evidence="1">
    <location>
        <begin position="319"/>
        <end position="353"/>
    </location>
</feature>
<name>A0ABU4UAG7_9GAMM</name>
<organism evidence="2 3">
    <name type="scientific">Methylomonas defluvii</name>
    <dbReference type="NCBI Taxonomy" id="3045149"/>
    <lineage>
        <taxon>Bacteria</taxon>
        <taxon>Pseudomonadati</taxon>
        <taxon>Pseudomonadota</taxon>
        <taxon>Gammaproteobacteria</taxon>
        <taxon>Methylococcales</taxon>
        <taxon>Methylococcaceae</taxon>
        <taxon>Methylomonas</taxon>
    </lineage>
</organism>
<evidence type="ECO:0000313" key="3">
    <source>
        <dbReference type="Proteomes" id="UP001284537"/>
    </source>
</evidence>
<proteinExistence type="predicted"/>
<dbReference type="Proteomes" id="UP001284537">
    <property type="component" value="Unassembled WGS sequence"/>
</dbReference>
<dbReference type="RefSeq" id="WP_319960618.1">
    <property type="nucleotide sequence ID" value="NZ_JAXARY010000002.1"/>
</dbReference>
<evidence type="ECO:0008006" key="4">
    <source>
        <dbReference type="Google" id="ProtNLM"/>
    </source>
</evidence>
<sequence length="578" mass="66129">MPNLVFKRLTIASDILKSANQYNFKPRFNLITGNDNSLGKSTLAKLLFWTLGGDPSLDFTWQSFDVRALVDFTIGNVEYQVGRYGNAMFLRRPQGEWERFQKITGEYSEAFAEIAKFGALLPNRKETTKLETPPPAYYFLPFYIDQQRGWSQAWNSFPNLEQYARWQKTIIRYHTGYLLPEFFSIEEKIAQSTLEKKNAESDVRKIETAIEVVKAYIPTNEKTVALTSSEFDALSAEVNIEIFKLQAKQEELLRMIAEIQTERVFLQGQLDLAKLASAELEKDYTFSVECVIGETLICPLCGTVYDNSSPNRASILADKDEADNQVQALTTKISKLEKKYIQSQERLTKTRSEIDIINSKYNQDEFSSELDAELKSEKTSFLDSLASRSVQKHVKQTMETKTAFICNIDRTNRILKDNQKKLLSKEEREEMDAAFKDNLAKYVSELKAQGVNLSPIESPMDYKKLYGSGGAAESTRGILAYYMAVLSQIYAAKNKVFSAVIIDTPNQQEQADFNYEKILQFLMNTIPSDVQLILCAMNRNEIETYKQSAHVIALDDDKILSRTKYNEFRTILNFDDSI</sequence>
<protein>
    <recommendedName>
        <fullName evidence="4">AAA domain-containing protein</fullName>
    </recommendedName>
</protein>
<keyword evidence="3" id="KW-1185">Reference proteome</keyword>
<dbReference type="EMBL" id="JAXARY010000002">
    <property type="protein sequence ID" value="MDX8126439.1"/>
    <property type="molecule type" value="Genomic_DNA"/>
</dbReference>
<gene>
    <name evidence="2" type="ORF">QLH52_04045</name>
</gene>
<dbReference type="InterPro" id="IPR027417">
    <property type="entry name" value="P-loop_NTPase"/>
</dbReference>
<dbReference type="Gene3D" id="3.40.50.300">
    <property type="entry name" value="P-loop containing nucleotide triphosphate hydrolases"/>
    <property type="match status" value="1"/>
</dbReference>
<accession>A0ABU4UAG7</accession>
<reference evidence="2 3" key="1">
    <citation type="submission" date="2023-11" db="EMBL/GenBank/DDBJ databases">
        <authorList>
            <person name="Ouyang M.-Y."/>
        </authorList>
    </citation>
    <scope>NUCLEOTIDE SEQUENCE [LARGE SCALE GENOMIC DNA]</scope>
    <source>
        <strain evidence="2 3">OY6</strain>
    </source>
</reference>